<dbReference type="Pfam" id="PF14111">
    <property type="entry name" value="DUF4283"/>
    <property type="match status" value="1"/>
</dbReference>
<dbReference type="PANTHER" id="PTHR31286">
    <property type="entry name" value="GLYCINE-RICH CELL WALL STRUCTURAL PROTEIN 1.8-LIKE"/>
    <property type="match status" value="1"/>
</dbReference>
<gene>
    <name evidence="2" type="ORF">Ddye_018746</name>
</gene>
<dbReference type="Proteomes" id="UP001280121">
    <property type="component" value="Unassembled WGS sequence"/>
</dbReference>
<protein>
    <recommendedName>
        <fullName evidence="1">DUF4283 domain-containing protein</fullName>
    </recommendedName>
</protein>
<comment type="caution">
    <text evidence="2">The sequence shown here is derived from an EMBL/GenBank/DDBJ whole genome shotgun (WGS) entry which is preliminary data.</text>
</comment>
<evidence type="ECO:0000313" key="3">
    <source>
        <dbReference type="Proteomes" id="UP001280121"/>
    </source>
</evidence>
<keyword evidence="3" id="KW-1185">Reference proteome</keyword>
<dbReference type="AlphaFoldDB" id="A0AAD9X230"/>
<dbReference type="PANTHER" id="PTHR31286:SF167">
    <property type="entry name" value="OS09G0268800 PROTEIN"/>
    <property type="match status" value="1"/>
</dbReference>
<reference evidence="2" key="1">
    <citation type="journal article" date="2023" name="Plant J.">
        <title>Genome sequences and population genomics provide insights into the demographic history, inbreeding, and mutation load of two 'living fossil' tree species of Dipteronia.</title>
        <authorList>
            <person name="Feng Y."/>
            <person name="Comes H.P."/>
            <person name="Chen J."/>
            <person name="Zhu S."/>
            <person name="Lu R."/>
            <person name="Zhang X."/>
            <person name="Li P."/>
            <person name="Qiu J."/>
            <person name="Olsen K.M."/>
            <person name="Qiu Y."/>
        </authorList>
    </citation>
    <scope>NUCLEOTIDE SEQUENCE</scope>
    <source>
        <strain evidence="2">KIB01</strain>
    </source>
</reference>
<proteinExistence type="predicted"/>
<feature type="domain" description="DUF4283" evidence="1">
    <location>
        <begin position="37"/>
        <end position="109"/>
    </location>
</feature>
<sequence>MNMDEIAHLCGLLSLKEREGHVRNLDIGLKDHDKRKMAHCLVENVLYNRLVYCEALMSGIKKIWWVQEDFEIEVMDENIFTFYFNNGEDRTKVFDGGLWSFDQSLIVLEEPVGTGDITSMNFGRVKFWVQIHNVLLLCVNNEVGLFLGCMIGNVKDVDIGPSSDCGGKFIRIRVEIQTVRPLQRCLRVYLLGDRKVTILIFVLDVVVWVIRLKSRVQVRGGVTNGQSSKIRFYSGSSSSVLIGEVGLDRPTGSNKISNWNARGLGNDWMFRVLHVLMRDYLPGVMFILETKSNNVRLGRLRVKLRT</sequence>
<accession>A0AAD9X230</accession>
<dbReference type="InterPro" id="IPR040256">
    <property type="entry name" value="At4g02000-like"/>
</dbReference>
<organism evidence="2 3">
    <name type="scientific">Dipteronia dyeriana</name>
    <dbReference type="NCBI Taxonomy" id="168575"/>
    <lineage>
        <taxon>Eukaryota</taxon>
        <taxon>Viridiplantae</taxon>
        <taxon>Streptophyta</taxon>
        <taxon>Embryophyta</taxon>
        <taxon>Tracheophyta</taxon>
        <taxon>Spermatophyta</taxon>
        <taxon>Magnoliopsida</taxon>
        <taxon>eudicotyledons</taxon>
        <taxon>Gunneridae</taxon>
        <taxon>Pentapetalae</taxon>
        <taxon>rosids</taxon>
        <taxon>malvids</taxon>
        <taxon>Sapindales</taxon>
        <taxon>Sapindaceae</taxon>
        <taxon>Hippocastanoideae</taxon>
        <taxon>Acereae</taxon>
        <taxon>Dipteronia</taxon>
    </lineage>
</organism>
<evidence type="ECO:0000313" key="2">
    <source>
        <dbReference type="EMBL" id="KAK2651257.1"/>
    </source>
</evidence>
<dbReference type="InterPro" id="IPR025558">
    <property type="entry name" value="DUF4283"/>
</dbReference>
<evidence type="ECO:0000259" key="1">
    <source>
        <dbReference type="Pfam" id="PF14111"/>
    </source>
</evidence>
<dbReference type="EMBL" id="JANJYI010000005">
    <property type="protein sequence ID" value="KAK2651257.1"/>
    <property type="molecule type" value="Genomic_DNA"/>
</dbReference>
<name>A0AAD9X230_9ROSI</name>